<dbReference type="OrthoDB" id="125734at2157"/>
<protein>
    <submittedName>
        <fullName evidence="1">Uncharacterized protein</fullName>
    </submittedName>
</protein>
<name>A0A7Z7AWF9_9EURY</name>
<dbReference type="RefSeq" id="WP_091709784.1">
    <property type="nucleotide sequence ID" value="NZ_FNCA01000004.1"/>
</dbReference>
<evidence type="ECO:0000313" key="2">
    <source>
        <dbReference type="Proteomes" id="UP000199259"/>
    </source>
</evidence>
<dbReference type="Proteomes" id="UP000199259">
    <property type="component" value="Unassembled WGS sequence"/>
</dbReference>
<evidence type="ECO:0000313" key="1">
    <source>
        <dbReference type="EMBL" id="SDF82045.1"/>
    </source>
</evidence>
<keyword evidence="2" id="KW-1185">Reference proteome</keyword>
<comment type="caution">
    <text evidence="1">The sequence shown here is derived from an EMBL/GenBank/DDBJ whole genome shotgun (WGS) entry which is preliminary data.</text>
</comment>
<dbReference type="EMBL" id="FNCA01000004">
    <property type="protein sequence ID" value="SDF82045.1"/>
    <property type="molecule type" value="Genomic_DNA"/>
</dbReference>
<proteinExistence type="predicted"/>
<organism evidence="1 2">
    <name type="scientific">Methanolobus vulcani</name>
    <dbReference type="NCBI Taxonomy" id="38026"/>
    <lineage>
        <taxon>Archaea</taxon>
        <taxon>Methanobacteriati</taxon>
        <taxon>Methanobacteriota</taxon>
        <taxon>Stenosarchaea group</taxon>
        <taxon>Methanomicrobia</taxon>
        <taxon>Methanosarcinales</taxon>
        <taxon>Methanosarcinaceae</taxon>
        <taxon>Methanolobus</taxon>
    </lineage>
</organism>
<dbReference type="AlphaFoldDB" id="A0A7Z7AWF9"/>
<gene>
    <name evidence="1" type="ORF">SAMN04488589_1426</name>
</gene>
<sequence>MKQRSATSSETESSVDILKSHIEEISIKCLDNNWIQENKIDLNSLMEDNRHDTGFKLSDRHFCNNQE</sequence>
<accession>A0A7Z7AWF9</accession>
<reference evidence="1 2" key="1">
    <citation type="submission" date="2016-10" db="EMBL/GenBank/DDBJ databases">
        <authorList>
            <person name="Varghese N."/>
            <person name="Submissions S."/>
        </authorList>
    </citation>
    <scope>NUCLEOTIDE SEQUENCE [LARGE SCALE GENOMIC DNA]</scope>
    <source>
        <strain evidence="1 2">PL 12/M</strain>
    </source>
</reference>